<evidence type="ECO:0000313" key="2">
    <source>
        <dbReference type="Proteomes" id="UP001066276"/>
    </source>
</evidence>
<dbReference type="Proteomes" id="UP001066276">
    <property type="component" value="Chromosome 5"/>
</dbReference>
<keyword evidence="2" id="KW-1185">Reference proteome</keyword>
<proteinExistence type="predicted"/>
<name>A0AAV7RHN2_PLEWA</name>
<comment type="caution">
    <text evidence="1">The sequence shown here is derived from an EMBL/GenBank/DDBJ whole genome shotgun (WGS) entry which is preliminary data.</text>
</comment>
<organism evidence="1 2">
    <name type="scientific">Pleurodeles waltl</name>
    <name type="common">Iberian ribbed newt</name>
    <dbReference type="NCBI Taxonomy" id="8319"/>
    <lineage>
        <taxon>Eukaryota</taxon>
        <taxon>Metazoa</taxon>
        <taxon>Chordata</taxon>
        <taxon>Craniata</taxon>
        <taxon>Vertebrata</taxon>
        <taxon>Euteleostomi</taxon>
        <taxon>Amphibia</taxon>
        <taxon>Batrachia</taxon>
        <taxon>Caudata</taxon>
        <taxon>Salamandroidea</taxon>
        <taxon>Salamandridae</taxon>
        <taxon>Pleurodelinae</taxon>
        <taxon>Pleurodeles</taxon>
    </lineage>
</organism>
<dbReference type="EMBL" id="JANPWB010000009">
    <property type="protein sequence ID" value="KAJ1151015.1"/>
    <property type="molecule type" value="Genomic_DNA"/>
</dbReference>
<reference evidence="1" key="1">
    <citation type="journal article" date="2022" name="bioRxiv">
        <title>Sequencing and chromosome-scale assembly of the giantPleurodeles waltlgenome.</title>
        <authorList>
            <person name="Brown T."/>
            <person name="Elewa A."/>
            <person name="Iarovenko S."/>
            <person name="Subramanian E."/>
            <person name="Araus A.J."/>
            <person name="Petzold A."/>
            <person name="Susuki M."/>
            <person name="Suzuki K.-i.T."/>
            <person name="Hayashi T."/>
            <person name="Toyoda A."/>
            <person name="Oliveira C."/>
            <person name="Osipova E."/>
            <person name="Leigh N.D."/>
            <person name="Simon A."/>
            <person name="Yun M.H."/>
        </authorList>
    </citation>
    <scope>NUCLEOTIDE SEQUENCE</scope>
    <source>
        <strain evidence="1">20211129_DDA</strain>
        <tissue evidence="1">Liver</tissue>
    </source>
</reference>
<sequence>MIILSTNLEVRYYQHYWLATLPAPPYRELYITFLFLHRLRLAYRLLRFTERSGSHCLTLLPAAFTFALLRFSEHFHVKIDLYRYLYSPGFNF</sequence>
<evidence type="ECO:0000313" key="1">
    <source>
        <dbReference type="EMBL" id="KAJ1151015.1"/>
    </source>
</evidence>
<accession>A0AAV7RHN2</accession>
<dbReference type="AlphaFoldDB" id="A0AAV7RHN2"/>
<gene>
    <name evidence="1" type="ORF">NDU88_003802</name>
</gene>
<protein>
    <submittedName>
        <fullName evidence="1">Uncharacterized protein</fullName>
    </submittedName>
</protein>